<dbReference type="RefSeq" id="WP_380859642.1">
    <property type="nucleotide sequence ID" value="NZ_JBHRXV010000005.1"/>
</dbReference>
<dbReference type="InterPro" id="IPR036291">
    <property type="entry name" value="NAD(P)-bd_dom_sf"/>
</dbReference>
<dbReference type="CDD" id="cd05233">
    <property type="entry name" value="SDR_c"/>
    <property type="match status" value="1"/>
</dbReference>
<evidence type="ECO:0000313" key="3">
    <source>
        <dbReference type="EMBL" id="MFC3712541.1"/>
    </source>
</evidence>
<gene>
    <name evidence="3" type="ORF">ACFOMD_08170</name>
</gene>
<evidence type="ECO:0000256" key="1">
    <source>
        <dbReference type="ARBA" id="ARBA00006484"/>
    </source>
</evidence>
<accession>A0ABV7X9L5</accession>
<keyword evidence="4" id="KW-1185">Reference proteome</keyword>
<organism evidence="3 4">
    <name type="scientific">Sphingoaurantiacus capsulatus</name>
    <dbReference type="NCBI Taxonomy" id="1771310"/>
    <lineage>
        <taxon>Bacteria</taxon>
        <taxon>Pseudomonadati</taxon>
        <taxon>Pseudomonadota</taxon>
        <taxon>Alphaproteobacteria</taxon>
        <taxon>Sphingomonadales</taxon>
        <taxon>Sphingosinicellaceae</taxon>
        <taxon>Sphingoaurantiacus</taxon>
    </lineage>
</organism>
<dbReference type="Gene3D" id="3.40.50.720">
    <property type="entry name" value="NAD(P)-binding Rossmann-like Domain"/>
    <property type="match status" value="1"/>
</dbReference>
<reference evidence="4" key="1">
    <citation type="journal article" date="2019" name="Int. J. Syst. Evol. Microbiol.">
        <title>The Global Catalogue of Microorganisms (GCM) 10K type strain sequencing project: providing services to taxonomists for standard genome sequencing and annotation.</title>
        <authorList>
            <consortium name="The Broad Institute Genomics Platform"/>
            <consortium name="The Broad Institute Genome Sequencing Center for Infectious Disease"/>
            <person name="Wu L."/>
            <person name="Ma J."/>
        </authorList>
    </citation>
    <scope>NUCLEOTIDE SEQUENCE [LARGE SCALE GENOMIC DNA]</scope>
    <source>
        <strain evidence="4">KCTC 42644</strain>
    </source>
</reference>
<dbReference type="EMBL" id="JBHRXV010000005">
    <property type="protein sequence ID" value="MFC3712541.1"/>
    <property type="molecule type" value="Genomic_DNA"/>
</dbReference>
<dbReference type="GO" id="GO:0016491">
    <property type="term" value="F:oxidoreductase activity"/>
    <property type="evidence" value="ECO:0007669"/>
    <property type="project" value="UniProtKB-KW"/>
</dbReference>
<dbReference type="PROSITE" id="PS00061">
    <property type="entry name" value="ADH_SHORT"/>
    <property type="match status" value="1"/>
</dbReference>
<keyword evidence="2 3" id="KW-0560">Oxidoreductase</keyword>
<name>A0ABV7X9L5_9SPHN</name>
<dbReference type="InterPro" id="IPR020904">
    <property type="entry name" value="Sc_DH/Rdtase_CS"/>
</dbReference>
<dbReference type="SUPFAM" id="SSF51735">
    <property type="entry name" value="NAD(P)-binding Rossmann-fold domains"/>
    <property type="match status" value="1"/>
</dbReference>
<dbReference type="EC" id="1.1.1.-" evidence="3"/>
<sequence>MTQLEGHVALVTAAGGGIGQATAWLLAERGAAVIAVDIDETGLAETAAKAAGRLSILKGDATKWDDAQAAVAAAKREFGKLTILANVVGGSRPGQTILDMSPEDWSHWVDLNLTSTFLMCKAAIPLMAESGGGSIVNVSSGAGVTGMMRNPAYVAAKGGVIALTRSLAIDHADQHIRANCVAPGPILTPLMERNRRPEEIDYLAKMTLAGRIGMPHDIAATIAFLSSKDGEFINGELINVAGGRRGGV</sequence>
<dbReference type="Proteomes" id="UP001595615">
    <property type="component" value="Unassembled WGS sequence"/>
</dbReference>
<protein>
    <submittedName>
        <fullName evidence="3">SDR family NAD(P)-dependent oxidoreductase</fullName>
        <ecNumber evidence="3">1.1.1.-</ecNumber>
    </submittedName>
</protein>
<evidence type="ECO:0000256" key="2">
    <source>
        <dbReference type="ARBA" id="ARBA00023002"/>
    </source>
</evidence>
<proteinExistence type="inferred from homology"/>
<dbReference type="InterPro" id="IPR002347">
    <property type="entry name" value="SDR_fam"/>
</dbReference>
<dbReference type="PANTHER" id="PTHR24321">
    <property type="entry name" value="DEHYDROGENASES, SHORT CHAIN"/>
    <property type="match status" value="1"/>
</dbReference>
<evidence type="ECO:0000313" key="4">
    <source>
        <dbReference type="Proteomes" id="UP001595615"/>
    </source>
</evidence>
<dbReference type="PRINTS" id="PR00080">
    <property type="entry name" value="SDRFAMILY"/>
</dbReference>
<dbReference type="Pfam" id="PF13561">
    <property type="entry name" value="adh_short_C2"/>
    <property type="match status" value="1"/>
</dbReference>
<dbReference type="PRINTS" id="PR00081">
    <property type="entry name" value="GDHRDH"/>
</dbReference>
<comment type="similarity">
    <text evidence="1">Belongs to the short-chain dehydrogenases/reductases (SDR) family.</text>
</comment>
<comment type="caution">
    <text evidence="3">The sequence shown here is derived from an EMBL/GenBank/DDBJ whole genome shotgun (WGS) entry which is preliminary data.</text>
</comment>
<dbReference type="PANTHER" id="PTHR24321:SF8">
    <property type="entry name" value="ESTRADIOL 17-BETA-DEHYDROGENASE 8-RELATED"/>
    <property type="match status" value="1"/>
</dbReference>